<dbReference type="PANTHER" id="PTHR46913:SF22">
    <property type="entry name" value="RING-TYPE E3 UBIQUITIN TRANSFERASE"/>
    <property type="match status" value="1"/>
</dbReference>
<keyword evidence="11" id="KW-0472">Membrane</keyword>
<evidence type="ECO:0000313" key="13">
    <source>
        <dbReference type="EMBL" id="CAK9223539.1"/>
    </source>
</evidence>
<evidence type="ECO:0000259" key="12">
    <source>
        <dbReference type="PROSITE" id="PS50089"/>
    </source>
</evidence>
<evidence type="ECO:0000256" key="2">
    <source>
        <dbReference type="ARBA" id="ARBA00004906"/>
    </source>
</evidence>
<evidence type="ECO:0000256" key="11">
    <source>
        <dbReference type="SAM" id="Phobius"/>
    </source>
</evidence>
<keyword evidence="4" id="KW-0808">Transferase</keyword>
<dbReference type="SUPFAM" id="SSF57850">
    <property type="entry name" value="RING/U-box"/>
    <property type="match status" value="1"/>
</dbReference>
<feature type="compositionally biased region" description="Gly residues" evidence="10">
    <location>
        <begin position="280"/>
        <end position="289"/>
    </location>
</feature>
<evidence type="ECO:0000256" key="7">
    <source>
        <dbReference type="ARBA" id="ARBA00022786"/>
    </source>
</evidence>
<keyword evidence="11" id="KW-1133">Transmembrane helix</keyword>
<keyword evidence="8" id="KW-0862">Zinc</keyword>
<comment type="pathway">
    <text evidence="2">Protein modification; protein ubiquitination.</text>
</comment>
<evidence type="ECO:0000256" key="3">
    <source>
        <dbReference type="ARBA" id="ARBA00012483"/>
    </source>
</evidence>
<feature type="region of interest" description="Disordered" evidence="10">
    <location>
        <begin position="573"/>
        <end position="634"/>
    </location>
</feature>
<dbReference type="InterPro" id="IPR044600">
    <property type="entry name" value="ATL1/ATL16-like"/>
</dbReference>
<evidence type="ECO:0000256" key="8">
    <source>
        <dbReference type="ARBA" id="ARBA00022833"/>
    </source>
</evidence>
<evidence type="ECO:0000256" key="1">
    <source>
        <dbReference type="ARBA" id="ARBA00000900"/>
    </source>
</evidence>
<sequence length="634" mass="66955">MGRGVVVVVAAPSSAQGFDPGDVVLGNASQVPTTYNSYEVTPSPPGASTPGPKFNPSMAIIVVVLVGAFIFVAFFSVYMRRCARGLEVHHGNNITSSRVAQRRVAAAAAAAAFASEDQLSLDLHRGQGIDKALVEAMPVVSYSVVKESLKAGRRGGSKESLDCAVCLNEFDQDEHLRLLPGCNHAFHLDCIDVWLQSHSTCPLCRSNLRPLFKELVEGGGGGGRGPAAAIGEISRRMLEAAEEAFGSAREGGRRTPASFTISYDGIPSQQTADDEDTTQGSGGGGGSGMGSSSQIGRVGSERHSARLALSRNSESFRQAALGVEVRDELLVAAASSSSSARYPSLAPIFVDKVPRRASSLKFPNLAGKDHLKDHLYDVDSLFPYGSQRLGANGSAKVVAADMGTAAASSPASSLVELQTKAENSENMLGQGRGVEEEKHMLSELTSARDEDEWITIDIAFLDQQNSPAQTHHQSSRSMKLLPLEIMQAADVRNHGKSSLMNANVGGGAPHEVRAVGSDRWSFSSLRGLGSFSLSRSASDRRPQLPVPMQVEEDVHQAVVPPQTAAAFNPLEQTQQGGGAVAGSARESSSSSRNGSIQSFARRTMQWFAGSERSSNNSAPSGQATPSQQQIITPQ</sequence>
<dbReference type="CDD" id="cd16461">
    <property type="entry name" value="RING-H2_EL5-like"/>
    <property type="match status" value="1"/>
</dbReference>
<dbReference type="InterPro" id="IPR013083">
    <property type="entry name" value="Znf_RING/FYVE/PHD"/>
</dbReference>
<name>A0ABP0UK60_9BRYO</name>
<dbReference type="EC" id="2.3.2.27" evidence="3"/>
<reference evidence="13" key="1">
    <citation type="submission" date="2024-02" db="EMBL/GenBank/DDBJ databases">
        <authorList>
            <consortium name="ELIXIR-Norway"/>
            <consortium name="Elixir Norway"/>
        </authorList>
    </citation>
    <scope>NUCLEOTIDE SEQUENCE</scope>
</reference>
<gene>
    <name evidence="13" type="ORF">CSSPTR1EN2_LOCUS16882</name>
</gene>
<dbReference type="PROSITE" id="PS50089">
    <property type="entry name" value="ZF_RING_2"/>
    <property type="match status" value="1"/>
</dbReference>
<dbReference type="Proteomes" id="UP001497512">
    <property type="component" value="Chromosome 4"/>
</dbReference>
<dbReference type="Gene3D" id="3.30.40.10">
    <property type="entry name" value="Zinc/RING finger domain, C3HC4 (zinc finger)"/>
    <property type="match status" value="1"/>
</dbReference>
<evidence type="ECO:0000256" key="6">
    <source>
        <dbReference type="ARBA" id="ARBA00022771"/>
    </source>
</evidence>
<feature type="compositionally biased region" description="Low complexity" evidence="10">
    <location>
        <begin position="581"/>
        <end position="595"/>
    </location>
</feature>
<feature type="domain" description="RING-type" evidence="12">
    <location>
        <begin position="163"/>
        <end position="205"/>
    </location>
</feature>
<protein>
    <recommendedName>
        <fullName evidence="3">RING-type E3 ubiquitin transferase</fullName>
        <ecNumber evidence="3">2.3.2.27</ecNumber>
    </recommendedName>
</protein>
<keyword evidence="5" id="KW-0479">Metal-binding</keyword>
<evidence type="ECO:0000256" key="4">
    <source>
        <dbReference type="ARBA" id="ARBA00022679"/>
    </source>
</evidence>
<dbReference type="InterPro" id="IPR001841">
    <property type="entry name" value="Znf_RING"/>
</dbReference>
<evidence type="ECO:0000256" key="10">
    <source>
        <dbReference type="SAM" id="MobiDB-lite"/>
    </source>
</evidence>
<feature type="transmembrane region" description="Helical" evidence="11">
    <location>
        <begin position="58"/>
        <end position="79"/>
    </location>
</feature>
<keyword evidence="7" id="KW-0833">Ubl conjugation pathway</keyword>
<feature type="region of interest" description="Disordered" evidence="10">
    <location>
        <begin position="244"/>
        <end position="306"/>
    </location>
</feature>
<keyword evidence="11" id="KW-0812">Transmembrane</keyword>
<comment type="catalytic activity">
    <reaction evidence="1">
        <text>S-ubiquitinyl-[E2 ubiquitin-conjugating enzyme]-L-cysteine + [acceptor protein]-L-lysine = [E2 ubiquitin-conjugating enzyme]-L-cysteine + N(6)-ubiquitinyl-[acceptor protein]-L-lysine.</text>
        <dbReference type="EC" id="2.3.2.27"/>
    </reaction>
</comment>
<organism evidence="13 14">
    <name type="scientific">Sphagnum troendelagicum</name>
    <dbReference type="NCBI Taxonomy" id="128251"/>
    <lineage>
        <taxon>Eukaryota</taxon>
        <taxon>Viridiplantae</taxon>
        <taxon>Streptophyta</taxon>
        <taxon>Embryophyta</taxon>
        <taxon>Bryophyta</taxon>
        <taxon>Sphagnophytina</taxon>
        <taxon>Sphagnopsida</taxon>
        <taxon>Sphagnales</taxon>
        <taxon>Sphagnaceae</taxon>
        <taxon>Sphagnum</taxon>
    </lineage>
</organism>
<evidence type="ECO:0000256" key="5">
    <source>
        <dbReference type="ARBA" id="ARBA00022723"/>
    </source>
</evidence>
<dbReference type="Pfam" id="PF13639">
    <property type="entry name" value="zf-RING_2"/>
    <property type="match status" value="1"/>
</dbReference>
<dbReference type="EMBL" id="OZ019896">
    <property type="protein sequence ID" value="CAK9223539.1"/>
    <property type="molecule type" value="Genomic_DNA"/>
</dbReference>
<keyword evidence="6 9" id="KW-0863">Zinc-finger</keyword>
<accession>A0ABP0UK60</accession>
<keyword evidence="14" id="KW-1185">Reference proteome</keyword>
<evidence type="ECO:0000256" key="9">
    <source>
        <dbReference type="PROSITE-ProRule" id="PRU00175"/>
    </source>
</evidence>
<feature type="compositionally biased region" description="Polar residues" evidence="10">
    <location>
        <begin position="257"/>
        <end position="271"/>
    </location>
</feature>
<feature type="compositionally biased region" description="Polar residues" evidence="10">
    <location>
        <begin position="611"/>
        <end position="634"/>
    </location>
</feature>
<evidence type="ECO:0000313" key="14">
    <source>
        <dbReference type="Proteomes" id="UP001497512"/>
    </source>
</evidence>
<dbReference type="PANTHER" id="PTHR46913">
    <property type="entry name" value="RING-H2 FINGER PROTEIN ATL16"/>
    <property type="match status" value="1"/>
</dbReference>
<dbReference type="SMART" id="SM00184">
    <property type="entry name" value="RING"/>
    <property type="match status" value="1"/>
</dbReference>
<proteinExistence type="predicted"/>